<keyword evidence="3" id="KW-1185">Reference proteome</keyword>
<reference evidence="2 3" key="1">
    <citation type="submission" date="2017-05" db="EMBL/GenBank/DDBJ databases">
        <title>Polynucleobacter sp. MWH-K35W1 isolated from the permanently anoxic monimolimnion of a meromictic lake.</title>
        <authorList>
            <person name="Hahn M.W."/>
        </authorList>
    </citation>
    <scope>NUCLEOTIDE SEQUENCE [LARGE SCALE GENOMIC DNA]</scope>
    <source>
        <strain evidence="2 3">MWH-K35W1</strain>
    </source>
</reference>
<organism evidence="2 3">
    <name type="scientific">Polynucleobacter aenigmaticus</name>
    <dbReference type="NCBI Taxonomy" id="1743164"/>
    <lineage>
        <taxon>Bacteria</taxon>
        <taxon>Pseudomonadati</taxon>
        <taxon>Pseudomonadota</taxon>
        <taxon>Betaproteobacteria</taxon>
        <taxon>Burkholderiales</taxon>
        <taxon>Burkholderiaceae</taxon>
        <taxon>Polynucleobacter</taxon>
    </lineage>
</organism>
<evidence type="ECO:0000313" key="3">
    <source>
        <dbReference type="Proteomes" id="UP000198104"/>
    </source>
</evidence>
<dbReference type="Proteomes" id="UP000198104">
    <property type="component" value="Unassembled WGS sequence"/>
</dbReference>
<dbReference type="AlphaFoldDB" id="A0A254PZE6"/>
<sequence>MNIISAFSNFPFLLLLRDAAWGIIGLICILMFHGSAINHVYMRFERLTRQNIQQNRYNLVFFHFYATFVFLAMFHLLEILFWAFFIIGIGIMKEPIDAILFAGSCYTTVGFESDNLLDGWKSFAFFISFSGLFSLAWTTSIMIGMTTTYKNAWNLKYHLTNPH</sequence>
<dbReference type="OrthoDB" id="9131370at2"/>
<feature type="transmembrane region" description="Helical" evidence="1">
    <location>
        <begin position="20"/>
        <end position="41"/>
    </location>
</feature>
<proteinExistence type="predicted"/>
<feature type="transmembrane region" description="Helical" evidence="1">
    <location>
        <begin position="123"/>
        <end position="146"/>
    </location>
</feature>
<dbReference type="EMBL" id="NGUO01000009">
    <property type="protein sequence ID" value="OWS71628.1"/>
    <property type="molecule type" value="Genomic_DNA"/>
</dbReference>
<evidence type="ECO:0000313" key="2">
    <source>
        <dbReference type="EMBL" id="OWS71628.1"/>
    </source>
</evidence>
<keyword evidence="1" id="KW-0472">Membrane</keyword>
<accession>A0A254PZE6</accession>
<protein>
    <recommendedName>
        <fullName evidence="4">Potassium channel domain-containing protein</fullName>
    </recommendedName>
</protein>
<gene>
    <name evidence="2" type="ORF">CBI30_05945</name>
</gene>
<evidence type="ECO:0000256" key="1">
    <source>
        <dbReference type="SAM" id="Phobius"/>
    </source>
</evidence>
<keyword evidence="1" id="KW-0812">Transmembrane</keyword>
<name>A0A254PZE6_9BURK</name>
<keyword evidence="1" id="KW-1133">Transmembrane helix</keyword>
<comment type="caution">
    <text evidence="2">The sequence shown here is derived from an EMBL/GenBank/DDBJ whole genome shotgun (WGS) entry which is preliminary data.</text>
</comment>
<evidence type="ECO:0008006" key="4">
    <source>
        <dbReference type="Google" id="ProtNLM"/>
    </source>
</evidence>
<feature type="transmembrane region" description="Helical" evidence="1">
    <location>
        <begin position="62"/>
        <end position="91"/>
    </location>
</feature>
<dbReference type="RefSeq" id="WP_088527396.1">
    <property type="nucleotide sequence ID" value="NZ_NGUO01000009.1"/>
</dbReference>